<protein>
    <submittedName>
        <fullName evidence="2">Uncharacterized protein</fullName>
    </submittedName>
</protein>
<feature type="transmembrane region" description="Helical" evidence="1">
    <location>
        <begin position="6"/>
        <end position="27"/>
    </location>
</feature>
<keyword evidence="1" id="KW-0472">Membrane</keyword>
<accession>A0A2M8Z745</accession>
<evidence type="ECO:0000256" key="1">
    <source>
        <dbReference type="SAM" id="Phobius"/>
    </source>
</evidence>
<dbReference type="RefSeq" id="WP_100305687.1">
    <property type="nucleotide sequence ID" value="NZ_PGET01000001.1"/>
</dbReference>
<gene>
    <name evidence="2" type="ORF">H171_2823</name>
</gene>
<dbReference type="AlphaFoldDB" id="A0A2M8Z745"/>
<organism evidence="2 3">
    <name type="scientific">[Clostridium] celerecrescens 18A</name>
    <dbReference type="NCBI Taxonomy" id="1286362"/>
    <lineage>
        <taxon>Bacteria</taxon>
        <taxon>Bacillati</taxon>
        <taxon>Bacillota</taxon>
        <taxon>Clostridia</taxon>
        <taxon>Lachnospirales</taxon>
        <taxon>Lachnospiraceae</taxon>
        <taxon>Lacrimispora</taxon>
    </lineage>
</organism>
<dbReference type="EMBL" id="PGET01000001">
    <property type="protein sequence ID" value="PJJ29282.1"/>
    <property type="molecule type" value="Genomic_DNA"/>
</dbReference>
<proteinExistence type="predicted"/>
<feature type="transmembrane region" description="Helical" evidence="1">
    <location>
        <begin position="39"/>
        <end position="63"/>
    </location>
</feature>
<dbReference type="Proteomes" id="UP000231092">
    <property type="component" value="Unassembled WGS sequence"/>
</dbReference>
<name>A0A2M8Z745_9FIRM</name>
<reference evidence="2 3" key="1">
    <citation type="submission" date="2017-11" db="EMBL/GenBank/DDBJ databases">
        <title>Understudied soil microbes with underappreciated capabilities: Untangling the Clostridium saccharolyticum group.</title>
        <authorList>
            <person name="Leschine S."/>
        </authorList>
    </citation>
    <scope>NUCLEOTIDE SEQUENCE [LARGE SCALE GENOMIC DNA]</scope>
    <source>
        <strain evidence="2 3">18A</strain>
    </source>
</reference>
<comment type="caution">
    <text evidence="2">The sequence shown here is derived from an EMBL/GenBank/DDBJ whole genome shotgun (WGS) entry which is preliminary data.</text>
</comment>
<evidence type="ECO:0000313" key="3">
    <source>
        <dbReference type="Proteomes" id="UP000231092"/>
    </source>
</evidence>
<evidence type="ECO:0000313" key="2">
    <source>
        <dbReference type="EMBL" id="PJJ29282.1"/>
    </source>
</evidence>
<sequence length="70" mass="8209">MNLIFLLMAWLPILIGALGIVLIFYYFYQWMKGFRLIKYRLAGEVCLLAVLVYFLVFFLFWFMGLGLASG</sequence>
<keyword evidence="1" id="KW-1133">Transmembrane helix</keyword>
<dbReference type="OrthoDB" id="2065806at2"/>
<keyword evidence="1" id="KW-0812">Transmembrane</keyword>